<feature type="region of interest" description="Disordered" evidence="2">
    <location>
        <begin position="450"/>
        <end position="472"/>
    </location>
</feature>
<dbReference type="EMBL" id="ACLF03000002">
    <property type="protein sequence ID" value="EFQ84627.1"/>
    <property type="molecule type" value="Genomic_DNA"/>
</dbReference>
<evidence type="ECO:0000313" key="6">
    <source>
        <dbReference type="Proteomes" id="UP000003111"/>
    </source>
</evidence>
<name>E2S8X2_9ACTN</name>
<proteinExistence type="inferred from homology"/>
<reference evidence="5" key="1">
    <citation type="submission" date="2010-08" db="EMBL/GenBank/DDBJ databases">
        <authorList>
            <person name="Muzny D."/>
            <person name="Qin X."/>
            <person name="Buhay C."/>
            <person name="Dugan-Rocha S."/>
            <person name="Ding Y."/>
            <person name="Chen G."/>
            <person name="Hawes A."/>
            <person name="Holder M."/>
            <person name="Jhangiani S."/>
            <person name="Johnson A."/>
            <person name="Khan Z."/>
            <person name="Li Z."/>
            <person name="Liu W."/>
            <person name="Liu X."/>
            <person name="Perez L."/>
            <person name="Shen H."/>
            <person name="Wang Q."/>
            <person name="Watt J."/>
            <person name="Xi L."/>
            <person name="Xin Y."/>
            <person name="Zhou J."/>
            <person name="Deng J."/>
            <person name="Jiang H."/>
            <person name="Liu Y."/>
            <person name="Qu J."/>
            <person name="Song X.-Z."/>
            <person name="Zhang L."/>
            <person name="Villasana D."/>
            <person name="Johnson A."/>
            <person name="Liu J."/>
            <person name="Liyanage D."/>
            <person name="Lorensuhewa L."/>
            <person name="Robinson T."/>
            <person name="Song A."/>
            <person name="Song B.-B."/>
            <person name="Dinh H."/>
            <person name="Thornton R."/>
            <person name="Coyle M."/>
            <person name="Francisco L."/>
            <person name="Jackson L."/>
            <person name="Javaid M."/>
            <person name="Korchina V."/>
            <person name="Kovar C."/>
            <person name="Mata R."/>
            <person name="Mathew T."/>
            <person name="Ngo R."/>
            <person name="Nguyen L."/>
            <person name="Nguyen N."/>
            <person name="Okwuonu G."/>
            <person name="Ongeri F."/>
            <person name="Pham C."/>
            <person name="Simmons D."/>
            <person name="Wilczek-Boney K."/>
            <person name="Hale W."/>
            <person name="Jakkamsetti A."/>
            <person name="Pham P."/>
            <person name="Ruth R."/>
            <person name="San Lucas F."/>
            <person name="Warren J."/>
            <person name="Zhang J."/>
            <person name="Zhao Z."/>
            <person name="Zhou C."/>
            <person name="Zhu D."/>
            <person name="Lee S."/>
            <person name="Bess C."/>
            <person name="Blankenburg K."/>
            <person name="Forbes L."/>
            <person name="Fu Q."/>
            <person name="Gubbala S."/>
            <person name="Hirani K."/>
            <person name="Jayaseelan J.C."/>
            <person name="Lara F."/>
            <person name="Munidasa M."/>
            <person name="Palculict T."/>
            <person name="Patil S."/>
            <person name="Pu L.-L."/>
            <person name="Saada N."/>
            <person name="Tang L."/>
            <person name="Weissenberger G."/>
            <person name="Zhu Y."/>
            <person name="Hemphill L."/>
            <person name="Shang Y."/>
            <person name="Youmans B."/>
            <person name="Ayvaz T."/>
            <person name="Ross M."/>
            <person name="Santibanez J."/>
            <person name="Aqrawi P."/>
            <person name="Gross S."/>
            <person name="Joshi V."/>
            <person name="Fowler G."/>
            <person name="Nazareth L."/>
            <person name="Reid J."/>
            <person name="Worley K."/>
            <person name="Petrosino J."/>
            <person name="Highlander S."/>
            <person name="Gibbs R."/>
        </authorList>
    </citation>
    <scope>NUCLEOTIDE SEQUENCE [LARGE SCALE GENOMIC DNA]</scope>
    <source>
        <strain evidence="5">DSM 15272</strain>
    </source>
</reference>
<evidence type="ECO:0000256" key="3">
    <source>
        <dbReference type="SAM" id="SignalP"/>
    </source>
</evidence>
<dbReference type="InterPro" id="IPR011659">
    <property type="entry name" value="WD40"/>
</dbReference>
<evidence type="ECO:0000256" key="2">
    <source>
        <dbReference type="SAM" id="MobiDB-lite"/>
    </source>
</evidence>
<feature type="signal peptide" evidence="3">
    <location>
        <begin position="1"/>
        <end position="19"/>
    </location>
</feature>
<dbReference type="STRING" id="585531.HMPREF0063_10480"/>
<feature type="domain" description="SLH" evidence="4">
    <location>
        <begin position="155"/>
        <end position="222"/>
    </location>
</feature>
<dbReference type="PROSITE" id="PS51272">
    <property type="entry name" value="SLH"/>
    <property type="match status" value="3"/>
</dbReference>
<accession>E2S8X2</accession>
<feature type="region of interest" description="Disordered" evidence="2">
    <location>
        <begin position="226"/>
        <end position="245"/>
    </location>
</feature>
<dbReference type="SUPFAM" id="SSF82171">
    <property type="entry name" value="DPP6 N-terminal domain-like"/>
    <property type="match status" value="1"/>
</dbReference>
<comment type="similarity">
    <text evidence="1">Belongs to the TolB family.</text>
</comment>
<protein>
    <recommendedName>
        <fullName evidence="4">SLH domain-containing protein</fullName>
    </recommendedName>
</protein>
<evidence type="ECO:0000259" key="4">
    <source>
        <dbReference type="PROSITE" id="PS51272"/>
    </source>
</evidence>
<dbReference type="eggNOG" id="COG0823">
    <property type="taxonomic scope" value="Bacteria"/>
</dbReference>
<dbReference type="InterPro" id="IPR011042">
    <property type="entry name" value="6-blade_b-propeller_TolB-like"/>
</dbReference>
<keyword evidence="3" id="KW-0732">Signal</keyword>
<sequence length="631" mass="66810">MSVVVGALLALGLLAPASAALEFSDVPPSLTFADEIAWLASTGVTNGYDDGTFRPSAPVLREQMAAFLYRYEAYRTGAEPVVDLPPSSPFTDVPTTHVFYEQMVWLGQQEITTGYDNGNGTKRFEPSAPVLREQMAAFLYRFEFGSDADGPEFEEEPTFTDVAPAFVFFDQIEWLASTGVTTGFDEPGGSKTFRGAQPVLREQMAAFLFRYDDLPIEPDEATARVSVTSDGTQGDERSENPAVSADGRYVVYESRATTLGPGDTSEDVDIYLSDRVSGSTSRISVAADGTEADGSSRQPAISADGRFVAFSSSASNLVPNDTNDRGDVFLWDRSTRETMRVSDTFDGSQLDNDAYQPAISADGRFVAFGSDASNLVPDDTNGQADIFVWDAESGLTELVSVSTEGAQSDLSSEHPAISADGRHVTFEARATNLVEGDTNAALDVFERDRQTDTTTRISEGSGGADGDGESGLPAISADGRYVAYESHATNLVAGDANDSKDVFVWDRQTGTTALVSVGAGGLQGDADSSAPSVSADGRYVAFDSLTSNLVASTGGVQGDVFLRDLQEGTITVVSTSVSGLRGNGASTGPAISADGRIIAYTSAASNLVSGDTNMRRDVFVWDREAQRGANS</sequence>
<dbReference type="Pfam" id="PF07676">
    <property type="entry name" value="PD40"/>
    <property type="match status" value="4"/>
</dbReference>
<keyword evidence="6" id="KW-1185">Reference proteome</keyword>
<feature type="domain" description="SLH" evidence="4">
    <location>
        <begin position="86"/>
        <end position="153"/>
    </location>
</feature>
<dbReference type="Pfam" id="PF00395">
    <property type="entry name" value="SLH"/>
    <property type="match status" value="2"/>
</dbReference>
<gene>
    <name evidence="5" type="ORF">HMPREF0063_10480</name>
</gene>
<dbReference type="PANTHER" id="PTHR36842">
    <property type="entry name" value="PROTEIN TOLB HOMOLOG"/>
    <property type="match status" value="1"/>
</dbReference>
<organism evidence="5 6">
    <name type="scientific">Aeromicrobium marinum DSM 15272</name>
    <dbReference type="NCBI Taxonomy" id="585531"/>
    <lineage>
        <taxon>Bacteria</taxon>
        <taxon>Bacillati</taxon>
        <taxon>Actinomycetota</taxon>
        <taxon>Actinomycetes</taxon>
        <taxon>Propionibacteriales</taxon>
        <taxon>Nocardioidaceae</taxon>
        <taxon>Aeromicrobium</taxon>
    </lineage>
</organism>
<feature type="chain" id="PRO_5003164164" description="SLH domain-containing protein" evidence="3">
    <location>
        <begin position="20"/>
        <end position="631"/>
    </location>
</feature>
<dbReference type="HOGENOM" id="CLU_482049_0_0_11"/>
<evidence type="ECO:0000256" key="1">
    <source>
        <dbReference type="ARBA" id="ARBA00009820"/>
    </source>
</evidence>
<dbReference type="Gene3D" id="2.120.10.30">
    <property type="entry name" value="TolB, C-terminal domain"/>
    <property type="match status" value="2"/>
</dbReference>
<dbReference type="eggNOG" id="COG1404">
    <property type="taxonomic scope" value="Bacteria"/>
</dbReference>
<dbReference type="AlphaFoldDB" id="E2S8X2"/>
<comment type="caution">
    <text evidence="5">The sequence shown here is derived from an EMBL/GenBank/DDBJ whole genome shotgun (WGS) entry which is preliminary data.</text>
</comment>
<evidence type="ECO:0000313" key="5">
    <source>
        <dbReference type="EMBL" id="EFQ84627.1"/>
    </source>
</evidence>
<feature type="domain" description="SLH" evidence="4">
    <location>
        <begin position="19"/>
        <end position="82"/>
    </location>
</feature>
<dbReference type="InterPro" id="IPR001119">
    <property type="entry name" value="SLH_dom"/>
</dbReference>
<dbReference type="Proteomes" id="UP000003111">
    <property type="component" value="Unassembled WGS sequence"/>
</dbReference>